<dbReference type="InterPro" id="IPR023043">
    <property type="entry name" value="NAD(P)H_OxRDtase_bac/plastid"/>
</dbReference>
<dbReference type="RefSeq" id="WP_048089443.1">
    <property type="nucleotide sequence ID" value="NZ_JMIY01000002.1"/>
</dbReference>
<gene>
    <name evidence="8" type="ORF">ANME2D_00974</name>
</gene>
<dbReference type="AlphaFoldDB" id="A0A062VB54"/>
<evidence type="ECO:0000256" key="7">
    <source>
        <dbReference type="SAM" id="Phobius"/>
    </source>
</evidence>
<keyword evidence="3" id="KW-0813">Transport</keyword>
<dbReference type="Pfam" id="PF00507">
    <property type="entry name" value="Oxidored_q4"/>
    <property type="match status" value="1"/>
</dbReference>
<comment type="caution">
    <text evidence="8">The sequence shown here is derived from an EMBL/GenBank/DDBJ whole genome shotgun (WGS) entry which is preliminary data.</text>
</comment>
<dbReference type="PATRIC" id="fig|1392998.3.peg.1140"/>
<proteinExistence type="inferred from homology"/>
<dbReference type="GO" id="GO:0030964">
    <property type="term" value="C:NADH dehydrogenase complex"/>
    <property type="evidence" value="ECO:0007669"/>
    <property type="project" value="TreeGrafter"/>
</dbReference>
<evidence type="ECO:0000256" key="2">
    <source>
        <dbReference type="ARBA" id="ARBA00008472"/>
    </source>
</evidence>
<feature type="transmembrane region" description="Helical" evidence="7">
    <location>
        <begin position="12"/>
        <end position="34"/>
    </location>
</feature>
<dbReference type="EC" id="1.6.5.3" evidence="8"/>
<comment type="similarity">
    <text evidence="2">Belongs to the complex I subunit 3 family.</text>
</comment>
<dbReference type="EMBL" id="JMIY01000002">
    <property type="protein sequence ID" value="KCZ72545.1"/>
    <property type="molecule type" value="Genomic_DNA"/>
</dbReference>
<keyword evidence="8" id="KW-0830">Ubiquinone</keyword>
<dbReference type="PANTHER" id="PTHR11058:SF9">
    <property type="entry name" value="NADH-UBIQUINONE OXIDOREDUCTASE CHAIN 3"/>
    <property type="match status" value="1"/>
</dbReference>
<feature type="transmembrane region" description="Helical" evidence="7">
    <location>
        <begin position="97"/>
        <end position="115"/>
    </location>
</feature>
<name>A0A062VB54_9EURY</name>
<evidence type="ECO:0000256" key="6">
    <source>
        <dbReference type="ARBA" id="ARBA00023136"/>
    </source>
</evidence>
<feature type="transmembrane region" description="Helical" evidence="7">
    <location>
        <begin position="65"/>
        <end position="85"/>
    </location>
</feature>
<dbReference type="InterPro" id="IPR038430">
    <property type="entry name" value="NDAH_ubi_oxred_su3_sf"/>
</dbReference>
<comment type="subcellular location">
    <subcellularLocation>
        <location evidence="1">Membrane</location>
        <topology evidence="1">Multi-pass membrane protein</topology>
    </subcellularLocation>
</comment>
<dbReference type="OrthoDB" id="9823at2157"/>
<accession>A0A062VB54</accession>
<protein>
    <submittedName>
        <fullName evidence="8">NADH:ubiquinone oxidoreductase subunit 3 (Chain A)</fullName>
        <ecNumber evidence="8">1.6.5.3</ecNumber>
    </submittedName>
</protein>
<keyword evidence="6 7" id="KW-0472">Membrane</keyword>
<dbReference type="GO" id="GO:0016651">
    <property type="term" value="F:oxidoreductase activity, acting on NAD(P)H"/>
    <property type="evidence" value="ECO:0007669"/>
    <property type="project" value="InterPro"/>
</dbReference>
<dbReference type="HAMAP" id="MF_01394">
    <property type="entry name" value="NDH1_NuoA"/>
    <property type="match status" value="1"/>
</dbReference>
<reference evidence="8 9" key="1">
    <citation type="journal article" date="2013" name="Nature">
        <title>Anaerobic oxidation of methane coupled to nitrate reduction in a novel archaeal lineage.</title>
        <authorList>
            <person name="Haroon M.F."/>
            <person name="Hu S."/>
            <person name="Shi Y."/>
            <person name="Imelfort M."/>
            <person name="Keller J."/>
            <person name="Hugenholtz P."/>
            <person name="Yuan Z."/>
            <person name="Tyson G.W."/>
        </authorList>
    </citation>
    <scope>NUCLEOTIDE SEQUENCE [LARGE SCALE GENOMIC DNA]</scope>
    <source>
        <strain evidence="8 9">ANME-2d</strain>
    </source>
</reference>
<dbReference type="Proteomes" id="UP000027153">
    <property type="component" value="Unassembled WGS sequence"/>
</dbReference>
<sequence>MPSNAFFDNYLPIAILTVIGFVFVAVSLFMSRIVRPSNMTKEKLTTYECAEVPVGDTRIHFNIQYYMIVIVFLIFDVGILFLYPWAVQLKNLGAPGFFQMVIFIEILIIGLAYAWRKEALEWTQ</sequence>
<evidence type="ECO:0000256" key="3">
    <source>
        <dbReference type="ARBA" id="ARBA00022448"/>
    </source>
</evidence>
<dbReference type="InterPro" id="IPR000440">
    <property type="entry name" value="NADH_UbQ/plastoQ_OxRdtase_su3"/>
</dbReference>
<evidence type="ECO:0000256" key="1">
    <source>
        <dbReference type="ARBA" id="ARBA00004141"/>
    </source>
</evidence>
<evidence type="ECO:0000256" key="4">
    <source>
        <dbReference type="ARBA" id="ARBA00022692"/>
    </source>
</evidence>
<dbReference type="PANTHER" id="PTHR11058">
    <property type="entry name" value="NADH-UBIQUINONE OXIDOREDUCTASE CHAIN 3"/>
    <property type="match status" value="1"/>
</dbReference>
<evidence type="ECO:0000313" key="8">
    <source>
        <dbReference type="EMBL" id="KCZ72545.1"/>
    </source>
</evidence>
<evidence type="ECO:0000256" key="5">
    <source>
        <dbReference type="ARBA" id="ARBA00022989"/>
    </source>
</evidence>
<dbReference type="Gene3D" id="1.20.58.1610">
    <property type="entry name" value="NADH:ubiquinone/plastoquinone oxidoreductase, chain 3"/>
    <property type="match status" value="1"/>
</dbReference>
<keyword evidence="9" id="KW-1185">Reference proteome</keyword>
<dbReference type="GO" id="GO:0008137">
    <property type="term" value="F:NADH dehydrogenase (ubiquinone) activity"/>
    <property type="evidence" value="ECO:0007669"/>
    <property type="project" value="InterPro"/>
</dbReference>
<keyword evidence="8" id="KW-0560">Oxidoreductase</keyword>
<keyword evidence="5 7" id="KW-1133">Transmembrane helix</keyword>
<organism evidence="8 9">
    <name type="scientific">Candidatus Methanoperedens nitratireducens</name>
    <dbReference type="NCBI Taxonomy" id="1392998"/>
    <lineage>
        <taxon>Archaea</taxon>
        <taxon>Methanobacteriati</taxon>
        <taxon>Methanobacteriota</taxon>
        <taxon>Stenosarchaea group</taxon>
        <taxon>Methanomicrobia</taxon>
        <taxon>Methanosarcinales</taxon>
        <taxon>ANME-2 cluster</taxon>
        <taxon>Candidatus Methanoperedentaceae</taxon>
        <taxon>Candidatus Methanoperedens</taxon>
    </lineage>
</organism>
<keyword evidence="4 7" id="KW-0812">Transmembrane</keyword>
<evidence type="ECO:0000313" key="9">
    <source>
        <dbReference type="Proteomes" id="UP000027153"/>
    </source>
</evidence>